<proteinExistence type="predicted"/>
<dbReference type="RefSeq" id="WP_091765804.1">
    <property type="nucleotide sequence ID" value="NZ_FNBT01000003.1"/>
</dbReference>
<dbReference type="Proteomes" id="UP000199406">
    <property type="component" value="Unassembled WGS sequence"/>
</dbReference>
<dbReference type="OrthoDB" id="4981587at2"/>
<evidence type="ECO:0000313" key="3">
    <source>
        <dbReference type="Proteomes" id="UP000199406"/>
    </source>
</evidence>
<name>A0A1G7L0Q4_9ACTN</name>
<sequence>MPSRPRPSRLRRTLLVLLTVAVAAAAGFWLTTRADDDGGTTAGDTSPVAAPTTEAPVPGGDPVATLEPERTGGAPVPTEPSGEVATDAPAPTEEAGGEVAPQITYYGWDDAIGGVEAGGIVMGIVESGGTCTLTLTQGATAVDVSVEAVDNVTSTSCPAMTVPGDRLASGTWQATLSYESDDFRGAGAAVEVEVP</sequence>
<evidence type="ECO:0000313" key="2">
    <source>
        <dbReference type="EMBL" id="SDF42926.1"/>
    </source>
</evidence>
<feature type="region of interest" description="Disordered" evidence="1">
    <location>
        <begin position="33"/>
        <end position="98"/>
    </location>
</feature>
<keyword evidence="3" id="KW-1185">Reference proteome</keyword>
<feature type="compositionally biased region" description="Low complexity" evidence="1">
    <location>
        <begin position="42"/>
        <end position="58"/>
    </location>
</feature>
<reference evidence="3" key="1">
    <citation type="submission" date="2016-10" db="EMBL/GenBank/DDBJ databases">
        <authorList>
            <person name="Varghese N."/>
            <person name="Submissions S."/>
        </authorList>
    </citation>
    <scope>NUCLEOTIDE SEQUENCE [LARGE SCALE GENOMIC DNA]</scope>
    <source>
        <strain evidence="3">DSM 44268</strain>
    </source>
</reference>
<organism evidence="2 3">
    <name type="scientific">Blastococcus aurantiacus</name>
    <dbReference type="NCBI Taxonomy" id="1550231"/>
    <lineage>
        <taxon>Bacteria</taxon>
        <taxon>Bacillati</taxon>
        <taxon>Actinomycetota</taxon>
        <taxon>Actinomycetes</taxon>
        <taxon>Geodermatophilales</taxon>
        <taxon>Geodermatophilaceae</taxon>
        <taxon>Blastococcus</taxon>
    </lineage>
</organism>
<evidence type="ECO:0000256" key="1">
    <source>
        <dbReference type="SAM" id="MobiDB-lite"/>
    </source>
</evidence>
<dbReference type="AlphaFoldDB" id="A0A1G7L0Q4"/>
<accession>A0A1G7L0Q4</accession>
<dbReference type="EMBL" id="FNBT01000003">
    <property type="protein sequence ID" value="SDF42926.1"/>
    <property type="molecule type" value="Genomic_DNA"/>
</dbReference>
<dbReference type="STRING" id="1550231.SAMN05660662_2187"/>
<gene>
    <name evidence="2" type="ORF">SAMN05660662_2187</name>
</gene>
<protein>
    <submittedName>
        <fullName evidence="2">Uncharacterized protein</fullName>
    </submittedName>
</protein>